<dbReference type="NCBIfam" id="TIGR04183">
    <property type="entry name" value="Por_Secre_tail"/>
    <property type="match status" value="1"/>
</dbReference>
<dbReference type="Pfam" id="PF18962">
    <property type="entry name" value="Por_Secre_tail"/>
    <property type="match status" value="1"/>
</dbReference>
<dbReference type="AlphaFoldDB" id="A0A370Q762"/>
<dbReference type="SUPFAM" id="SSF63829">
    <property type="entry name" value="Calcium-dependent phosphotriesterase"/>
    <property type="match status" value="1"/>
</dbReference>
<feature type="chain" id="PRO_5017043439" evidence="2">
    <location>
        <begin position="23"/>
        <end position="373"/>
    </location>
</feature>
<keyword evidence="1 2" id="KW-0732">Signal</keyword>
<sequence length="373" mass="41005">MMKLLQHLTLFSTLLFSAYLTAQDLKIYVSDAENFAPNTGKIIQYDIDGSNPQVFVDEEMSWPQDIVFIADQNVVLISNLNSNRITRHNASTGAYIDDFATVAGGPTRMQIRPDGFLYVLQWSATDNNVLRYNLDGTFEDEYTNTGVPRSIGMAWDDADNLYVSSFSQANVTQFDSNGDEVGEFIDNAELSGPTNLYIDGDGNFLVFDWNDGNIERYNGTGGHIDTFIDGLGQVEGVDFLPNGNSLIGNGSTAEVKQYNTAGTFIENTVETGAGGLEQPNAVVIFDRSTLSVPENGIASQVFVTPSVSSKFSIHKNSLSNFSSVKVYNTLGLVVKEFSVYETHWDASHLSEGIYFVVGMQDGRKSTQKIIVKK</sequence>
<reference evidence="4 5" key="1">
    <citation type="submission" date="2018-07" db="EMBL/GenBank/DDBJ databases">
        <title>Genomic Encyclopedia of Type Strains, Phase IV (KMG-IV): sequencing the most valuable type-strain genomes for metagenomic binning, comparative biology and taxonomic classification.</title>
        <authorList>
            <person name="Goeker M."/>
        </authorList>
    </citation>
    <scope>NUCLEOTIDE SEQUENCE [LARGE SCALE GENOMIC DNA]</scope>
    <source>
        <strain evidence="4 5">DSM 101478</strain>
    </source>
</reference>
<evidence type="ECO:0000313" key="5">
    <source>
        <dbReference type="Proteomes" id="UP000255317"/>
    </source>
</evidence>
<dbReference type="RefSeq" id="WP_115124373.1">
    <property type="nucleotide sequence ID" value="NZ_QRAO01000005.1"/>
</dbReference>
<feature type="signal peptide" evidence="2">
    <location>
        <begin position="1"/>
        <end position="22"/>
    </location>
</feature>
<dbReference type="Proteomes" id="UP000255317">
    <property type="component" value="Unassembled WGS sequence"/>
</dbReference>
<dbReference type="EMBL" id="QRAO01000005">
    <property type="protein sequence ID" value="RDK84203.1"/>
    <property type="molecule type" value="Genomic_DNA"/>
</dbReference>
<feature type="domain" description="Secretion system C-terminal sorting" evidence="3">
    <location>
        <begin position="308"/>
        <end position="371"/>
    </location>
</feature>
<dbReference type="InterPro" id="IPR026444">
    <property type="entry name" value="Secre_tail"/>
</dbReference>
<evidence type="ECO:0000256" key="2">
    <source>
        <dbReference type="SAM" id="SignalP"/>
    </source>
</evidence>
<accession>A0A370Q762</accession>
<comment type="caution">
    <text evidence="4">The sequence shown here is derived from an EMBL/GenBank/DDBJ whole genome shotgun (WGS) entry which is preliminary data.</text>
</comment>
<dbReference type="InterPro" id="IPR011042">
    <property type="entry name" value="6-blade_b-propeller_TolB-like"/>
</dbReference>
<proteinExistence type="predicted"/>
<name>A0A370Q762_9FLAO</name>
<dbReference type="Gene3D" id="2.120.10.30">
    <property type="entry name" value="TolB, C-terminal domain"/>
    <property type="match status" value="1"/>
</dbReference>
<dbReference type="OrthoDB" id="1415710at2"/>
<protein>
    <submittedName>
        <fullName evidence="4">Putative secreted protein (Por secretion system target)</fullName>
    </submittedName>
</protein>
<gene>
    <name evidence="4" type="ORF">C8D94_10547</name>
</gene>
<organism evidence="4 5">
    <name type="scientific">Marinirhabdus gelatinilytica</name>
    <dbReference type="NCBI Taxonomy" id="1703343"/>
    <lineage>
        <taxon>Bacteria</taxon>
        <taxon>Pseudomonadati</taxon>
        <taxon>Bacteroidota</taxon>
        <taxon>Flavobacteriia</taxon>
        <taxon>Flavobacteriales</taxon>
        <taxon>Flavobacteriaceae</taxon>
    </lineage>
</organism>
<evidence type="ECO:0000256" key="1">
    <source>
        <dbReference type="ARBA" id="ARBA00022729"/>
    </source>
</evidence>
<evidence type="ECO:0000313" key="4">
    <source>
        <dbReference type="EMBL" id="RDK84203.1"/>
    </source>
</evidence>
<keyword evidence="5" id="KW-1185">Reference proteome</keyword>
<evidence type="ECO:0000259" key="3">
    <source>
        <dbReference type="Pfam" id="PF18962"/>
    </source>
</evidence>